<comment type="caution">
    <text evidence="6">The sequence shown here is derived from an EMBL/GenBank/DDBJ whole genome shotgun (WGS) entry which is preliminary data.</text>
</comment>
<keyword evidence="7" id="KW-1185">Reference proteome</keyword>
<evidence type="ECO:0000313" key="6">
    <source>
        <dbReference type="EMBL" id="CAH3021559.1"/>
    </source>
</evidence>
<dbReference type="Pfam" id="PF13445">
    <property type="entry name" value="zf-RING_UBOX"/>
    <property type="match status" value="1"/>
</dbReference>
<dbReference type="PANTHER" id="PTHR25462:SF296">
    <property type="entry name" value="MEIOTIC P26, ISOFORM F"/>
    <property type="match status" value="1"/>
</dbReference>
<dbReference type="InterPro" id="IPR017907">
    <property type="entry name" value="Znf_RING_CS"/>
</dbReference>
<sequence>MDIKTLLDNLHEQVSCSLCMCKFTDPKQLPCLHSFCLHCLNGIQRTSAGPNVIACPECRQEFRVPGNGNLQDLPTNFRINRLLDVLAIKECNTSGVKCGNCDKKSEHSFYCFQCCACWCDDCIGFHNGIRANK</sequence>
<dbReference type="InterPro" id="IPR047153">
    <property type="entry name" value="TRIM45/56/19-like"/>
</dbReference>
<organism evidence="6 7">
    <name type="scientific">Porites evermanni</name>
    <dbReference type="NCBI Taxonomy" id="104178"/>
    <lineage>
        <taxon>Eukaryota</taxon>
        <taxon>Metazoa</taxon>
        <taxon>Cnidaria</taxon>
        <taxon>Anthozoa</taxon>
        <taxon>Hexacorallia</taxon>
        <taxon>Scleractinia</taxon>
        <taxon>Fungiina</taxon>
        <taxon>Poritidae</taxon>
        <taxon>Porites</taxon>
    </lineage>
</organism>
<dbReference type="SMART" id="SM00184">
    <property type="entry name" value="RING"/>
    <property type="match status" value="1"/>
</dbReference>
<dbReference type="EMBL" id="CALNXI010000186">
    <property type="protein sequence ID" value="CAH3021559.1"/>
    <property type="molecule type" value="Genomic_DNA"/>
</dbReference>
<dbReference type="PROSITE" id="PS00518">
    <property type="entry name" value="ZF_RING_1"/>
    <property type="match status" value="1"/>
</dbReference>
<dbReference type="Proteomes" id="UP001159427">
    <property type="component" value="Unassembled WGS sequence"/>
</dbReference>
<keyword evidence="2 4" id="KW-0863">Zinc-finger</keyword>
<dbReference type="Gene3D" id="3.30.40.10">
    <property type="entry name" value="Zinc/RING finger domain, C3HC4 (zinc finger)"/>
    <property type="match status" value="1"/>
</dbReference>
<evidence type="ECO:0000259" key="5">
    <source>
        <dbReference type="PROSITE" id="PS50089"/>
    </source>
</evidence>
<evidence type="ECO:0000256" key="2">
    <source>
        <dbReference type="ARBA" id="ARBA00022771"/>
    </source>
</evidence>
<accession>A0ABN8LZR1</accession>
<dbReference type="InterPro" id="IPR027370">
    <property type="entry name" value="Znf-RING_euk"/>
</dbReference>
<feature type="domain" description="RING-type" evidence="5">
    <location>
        <begin position="16"/>
        <end position="59"/>
    </location>
</feature>
<proteinExistence type="predicted"/>
<feature type="non-terminal residue" evidence="6">
    <location>
        <position position="133"/>
    </location>
</feature>
<dbReference type="SUPFAM" id="SSF57850">
    <property type="entry name" value="RING/U-box"/>
    <property type="match status" value="1"/>
</dbReference>
<reference evidence="6 7" key="1">
    <citation type="submission" date="2022-05" db="EMBL/GenBank/DDBJ databases">
        <authorList>
            <consortium name="Genoscope - CEA"/>
            <person name="William W."/>
        </authorList>
    </citation>
    <scope>NUCLEOTIDE SEQUENCE [LARGE SCALE GENOMIC DNA]</scope>
</reference>
<gene>
    <name evidence="6" type="ORF">PEVE_00011820</name>
</gene>
<evidence type="ECO:0000256" key="4">
    <source>
        <dbReference type="PROSITE-ProRule" id="PRU00175"/>
    </source>
</evidence>
<evidence type="ECO:0000313" key="7">
    <source>
        <dbReference type="Proteomes" id="UP001159427"/>
    </source>
</evidence>
<evidence type="ECO:0000256" key="3">
    <source>
        <dbReference type="ARBA" id="ARBA00022833"/>
    </source>
</evidence>
<name>A0ABN8LZR1_9CNID</name>
<dbReference type="InterPro" id="IPR013083">
    <property type="entry name" value="Znf_RING/FYVE/PHD"/>
</dbReference>
<keyword evidence="1" id="KW-0479">Metal-binding</keyword>
<dbReference type="PROSITE" id="PS50089">
    <property type="entry name" value="ZF_RING_2"/>
    <property type="match status" value="1"/>
</dbReference>
<dbReference type="InterPro" id="IPR001841">
    <property type="entry name" value="Znf_RING"/>
</dbReference>
<evidence type="ECO:0000256" key="1">
    <source>
        <dbReference type="ARBA" id="ARBA00022723"/>
    </source>
</evidence>
<protein>
    <recommendedName>
        <fullName evidence="5">RING-type domain-containing protein</fullName>
    </recommendedName>
</protein>
<keyword evidence="3" id="KW-0862">Zinc</keyword>
<dbReference type="PANTHER" id="PTHR25462">
    <property type="entry name" value="BONUS, ISOFORM C-RELATED"/>
    <property type="match status" value="1"/>
</dbReference>